<evidence type="ECO:0000256" key="1">
    <source>
        <dbReference type="ARBA" id="ARBA00022500"/>
    </source>
</evidence>
<dbReference type="Pfam" id="PF04509">
    <property type="entry name" value="CheC"/>
    <property type="match status" value="2"/>
</dbReference>
<dbReference type="Proteomes" id="UP001519342">
    <property type="component" value="Unassembled WGS sequence"/>
</dbReference>
<dbReference type="PANTHER" id="PTHR43693">
    <property type="entry name" value="PROTEIN PHOSPHATASE CHEZ"/>
    <property type="match status" value="1"/>
</dbReference>
<dbReference type="InterPro" id="IPR050992">
    <property type="entry name" value="CheZ_family_phosphatases"/>
</dbReference>
<dbReference type="SUPFAM" id="SSF103039">
    <property type="entry name" value="CheC-like"/>
    <property type="match status" value="1"/>
</dbReference>
<dbReference type="Gene3D" id="3.40.1550.10">
    <property type="entry name" value="CheC-like"/>
    <property type="match status" value="1"/>
</dbReference>
<evidence type="ECO:0000313" key="4">
    <source>
        <dbReference type="EMBL" id="MBP1925729.1"/>
    </source>
</evidence>
<evidence type="ECO:0000256" key="2">
    <source>
        <dbReference type="ARBA" id="ARBA00022801"/>
    </source>
</evidence>
<evidence type="ECO:0000259" key="3">
    <source>
        <dbReference type="Pfam" id="PF04509"/>
    </source>
</evidence>
<dbReference type="CDD" id="cd17909">
    <property type="entry name" value="CheC_ClassI"/>
    <property type="match status" value="1"/>
</dbReference>
<keyword evidence="1" id="KW-0145">Chemotaxis</keyword>
<keyword evidence="5" id="KW-1185">Reference proteome</keyword>
<feature type="domain" description="CheC-like protein" evidence="3">
    <location>
        <begin position="109"/>
        <end position="146"/>
    </location>
</feature>
<dbReference type="InterPro" id="IPR007597">
    <property type="entry name" value="CheC"/>
</dbReference>
<name>A0ABS4GDH6_9FIRM</name>
<reference evidence="4 5" key="1">
    <citation type="submission" date="2021-03" db="EMBL/GenBank/DDBJ databases">
        <title>Genomic Encyclopedia of Type Strains, Phase IV (KMG-IV): sequencing the most valuable type-strain genomes for metagenomic binning, comparative biology and taxonomic classification.</title>
        <authorList>
            <person name="Goeker M."/>
        </authorList>
    </citation>
    <scope>NUCLEOTIDE SEQUENCE [LARGE SCALE GENOMIC DNA]</scope>
    <source>
        <strain evidence="4 5">DSM 24004</strain>
    </source>
</reference>
<dbReference type="InterPro" id="IPR028976">
    <property type="entry name" value="CheC-like_sf"/>
</dbReference>
<evidence type="ECO:0000313" key="5">
    <source>
        <dbReference type="Proteomes" id="UP001519342"/>
    </source>
</evidence>
<accession>A0ABS4GDH6</accession>
<keyword evidence="2" id="KW-0378">Hydrolase</keyword>
<sequence length="205" mass="22355">MFSYNELNEMHIDVLKEIGNIGAGNAATSLSQMLSKRIDMNVPEVSILNYDDAIQSIGGAENVVVGILVSFDGDIEGVILFLLKKEFVHLILNSLMGTELSKFEDISEMELSALSEIGNIMVSSYVNSIATLTNMKIDISVPGLNIDMAGALLDAVAVEFAEAADKVIFIKEKYFYGEETVYSNMLLLPNMSSLNILLKGFGIEI</sequence>
<feature type="domain" description="CheC-like protein" evidence="3">
    <location>
        <begin position="10"/>
        <end position="47"/>
    </location>
</feature>
<gene>
    <name evidence="4" type="ORF">J2Z76_001590</name>
</gene>
<proteinExistence type="predicted"/>
<dbReference type="RefSeq" id="WP_209511473.1">
    <property type="nucleotide sequence ID" value="NZ_JAGGKS010000004.1"/>
</dbReference>
<comment type="caution">
    <text evidence="4">The sequence shown here is derived from an EMBL/GenBank/DDBJ whole genome shotgun (WGS) entry which is preliminary data.</text>
</comment>
<dbReference type="EMBL" id="JAGGKS010000004">
    <property type="protein sequence ID" value="MBP1925729.1"/>
    <property type="molecule type" value="Genomic_DNA"/>
</dbReference>
<organism evidence="4 5">
    <name type="scientific">Sedimentibacter acidaminivorans</name>
    <dbReference type="NCBI Taxonomy" id="913099"/>
    <lineage>
        <taxon>Bacteria</taxon>
        <taxon>Bacillati</taxon>
        <taxon>Bacillota</taxon>
        <taxon>Tissierellia</taxon>
        <taxon>Sedimentibacter</taxon>
    </lineage>
</organism>
<protein>
    <submittedName>
        <fullName evidence="4">Chemotaxis protein CheC</fullName>
    </submittedName>
</protein>
<dbReference type="PANTHER" id="PTHR43693:SF1">
    <property type="entry name" value="PROTEIN PHOSPHATASE CHEZ"/>
    <property type="match status" value="1"/>
</dbReference>